<gene>
    <name evidence="2" type="ORF">ACFFIC_07505</name>
</gene>
<feature type="domain" description="CheW-like" evidence="1">
    <location>
        <begin position="47"/>
        <end position="189"/>
    </location>
</feature>
<protein>
    <submittedName>
        <fullName evidence="2">Chemotaxis protein CheW</fullName>
    </submittedName>
</protein>
<comment type="caution">
    <text evidence="2">The sequence shown here is derived from an EMBL/GenBank/DDBJ whole genome shotgun (WGS) entry which is preliminary data.</text>
</comment>
<organism evidence="2 3">
    <name type="scientific">Muricoccus vinaceus</name>
    <dbReference type="NCBI Taxonomy" id="424704"/>
    <lineage>
        <taxon>Bacteria</taxon>
        <taxon>Pseudomonadati</taxon>
        <taxon>Pseudomonadota</taxon>
        <taxon>Alphaproteobacteria</taxon>
        <taxon>Acetobacterales</taxon>
        <taxon>Roseomonadaceae</taxon>
        <taxon>Muricoccus</taxon>
    </lineage>
</organism>
<dbReference type="Gene3D" id="2.30.30.40">
    <property type="entry name" value="SH3 Domains"/>
    <property type="match status" value="1"/>
</dbReference>
<dbReference type="SUPFAM" id="SSF50341">
    <property type="entry name" value="CheW-like"/>
    <property type="match status" value="1"/>
</dbReference>
<dbReference type="Pfam" id="PF01584">
    <property type="entry name" value="CheW"/>
    <property type="match status" value="1"/>
</dbReference>
<dbReference type="InterPro" id="IPR002545">
    <property type="entry name" value="CheW-lke_dom"/>
</dbReference>
<dbReference type="Gene3D" id="2.40.50.180">
    <property type="entry name" value="CheA-289, Domain 4"/>
    <property type="match status" value="1"/>
</dbReference>
<accession>A0ABV6IP87</accession>
<evidence type="ECO:0000313" key="2">
    <source>
        <dbReference type="EMBL" id="MFC0385401.1"/>
    </source>
</evidence>
<evidence type="ECO:0000313" key="3">
    <source>
        <dbReference type="Proteomes" id="UP001589789"/>
    </source>
</evidence>
<dbReference type="Proteomes" id="UP001589789">
    <property type="component" value="Unassembled WGS sequence"/>
</dbReference>
<dbReference type="InterPro" id="IPR036061">
    <property type="entry name" value="CheW-like_dom_sf"/>
</dbReference>
<reference evidence="2 3" key="1">
    <citation type="submission" date="2024-09" db="EMBL/GenBank/DDBJ databases">
        <authorList>
            <person name="Sun Q."/>
            <person name="Mori K."/>
        </authorList>
    </citation>
    <scope>NUCLEOTIDE SEQUENCE [LARGE SCALE GENOMIC DNA]</scope>
    <source>
        <strain evidence="2 3">CCM 7468</strain>
    </source>
</reference>
<dbReference type="PROSITE" id="PS50851">
    <property type="entry name" value="CHEW"/>
    <property type="match status" value="1"/>
</dbReference>
<evidence type="ECO:0000259" key="1">
    <source>
        <dbReference type="PROSITE" id="PS50851"/>
    </source>
</evidence>
<keyword evidence="3" id="KW-1185">Reference proteome</keyword>
<dbReference type="RefSeq" id="WP_377049549.1">
    <property type="nucleotide sequence ID" value="NZ_JBHLVZ010000005.1"/>
</dbReference>
<name>A0ABV6IP87_9PROT</name>
<dbReference type="EMBL" id="JBHLVZ010000005">
    <property type="protein sequence ID" value="MFC0385401.1"/>
    <property type="molecule type" value="Genomic_DNA"/>
</dbReference>
<dbReference type="SMART" id="SM00260">
    <property type="entry name" value="CheW"/>
    <property type="match status" value="1"/>
</dbReference>
<proteinExistence type="predicted"/>
<sequence length="194" mass="19993">MALRFLPDPGLLGQLDPARTARLMEERTRLLARRGGHSAAGAAPPVLPPVLLVALGAELYGLPLDRVAEVLPAEPPCALPGSPPEVLGLRARAGRLHALLDLAPLLGLPPGWEGARQGGHDVLLRPRPGARRLALRVDRALSAVSPLPLPQDAPPGGAVAFRATMPAAEAGAPILAVLDLDELLRSHAASPAGA</sequence>